<comment type="caution">
    <text evidence="1">The sequence shown here is derived from an EMBL/GenBank/DDBJ whole genome shotgun (WGS) entry which is preliminary data.</text>
</comment>
<name>A0A5J4QRE8_9ZZZZ</name>
<organism evidence="1">
    <name type="scientific">termite gut metagenome</name>
    <dbReference type="NCBI Taxonomy" id="433724"/>
    <lineage>
        <taxon>unclassified sequences</taxon>
        <taxon>metagenomes</taxon>
        <taxon>organismal metagenomes</taxon>
    </lineage>
</organism>
<dbReference type="EMBL" id="SNRY01002574">
    <property type="protein sequence ID" value="KAA6324426.1"/>
    <property type="molecule type" value="Genomic_DNA"/>
</dbReference>
<sequence>MFFLPVGGIKKRKKIIGSLTPAYELNIKCLRYAKRFCPIHVRFLSVLCPLTKWRRIPDDARENRLEWVEDCLASAKKVVGIPYKLIINALTLISPTGFSSIFQFSIHNA</sequence>
<dbReference type="AlphaFoldDB" id="A0A5J4QRE8"/>
<reference evidence="1" key="1">
    <citation type="submission" date="2019-03" db="EMBL/GenBank/DDBJ databases">
        <title>Single cell metagenomics reveals metabolic interactions within the superorganism composed of flagellate Streblomastix strix and complex community of Bacteroidetes bacteria on its surface.</title>
        <authorList>
            <person name="Treitli S.C."/>
            <person name="Kolisko M."/>
            <person name="Husnik F."/>
            <person name="Keeling P."/>
            <person name="Hampl V."/>
        </authorList>
    </citation>
    <scope>NUCLEOTIDE SEQUENCE</scope>
    <source>
        <strain evidence="1">STM</strain>
    </source>
</reference>
<protein>
    <submittedName>
        <fullName evidence="1">Uncharacterized protein</fullName>
    </submittedName>
</protein>
<gene>
    <name evidence="1" type="ORF">EZS27_026243</name>
</gene>
<evidence type="ECO:0000313" key="1">
    <source>
        <dbReference type="EMBL" id="KAA6324426.1"/>
    </source>
</evidence>
<proteinExistence type="predicted"/>
<accession>A0A5J4QRE8</accession>